<dbReference type="PANTHER" id="PTHR31616:SF13">
    <property type="entry name" value="GLUCAN 1,4-ALPHA-GLUCOSIDASE"/>
    <property type="match status" value="1"/>
</dbReference>
<dbReference type="Gene3D" id="1.50.10.10">
    <property type="match status" value="1"/>
</dbReference>
<protein>
    <recommendedName>
        <fullName evidence="1">GH15-like domain-containing protein</fullName>
    </recommendedName>
</protein>
<dbReference type="InterPro" id="IPR011613">
    <property type="entry name" value="GH15-like"/>
</dbReference>
<dbReference type="GO" id="GO:0004553">
    <property type="term" value="F:hydrolase activity, hydrolyzing O-glycosyl compounds"/>
    <property type="evidence" value="ECO:0007669"/>
    <property type="project" value="TreeGrafter"/>
</dbReference>
<evidence type="ECO:0000313" key="2">
    <source>
        <dbReference type="EMBL" id="QHN42796.1"/>
    </source>
</evidence>
<dbReference type="InterPro" id="IPR012341">
    <property type="entry name" value="6hp_glycosidase-like_sf"/>
</dbReference>
<dbReference type="InterPro" id="IPR008928">
    <property type="entry name" value="6-hairpin_glycosidase_sf"/>
</dbReference>
<organism evidence="2 3">
    <name type="scientific">Candidatus Mycosynbacter amalyticus</name>
    <dbReference type="NCBI Taxonomy" id="2665156"/>
    <lineage>
        <taxon>Bacteria</taxon>
        <taxon>Candidatus Saccharimonadota</taxon>
        <taxon>Candidatus Saccharimonadota incertae sedis</taxon>
        <taxon>Candidatus Mycosynbacter</taxon>
    </lineage>
</organism>
<reference evidence="2" key="1">
    <citation type="journal article" date="2021" name="Nat. Microbiol.">
        <title>Cocultivation of an ultrasmall environmental parasitic bacterium with lytic ability against bacteria associated with wastewater foams.</title>
        <authorList>
            <person name="Batinovic S."/>
            <person name="Rose J.J.A."/>
            <person name="Ratcliffe J."/>
            <person name="Seviour R.J."/>
            <person name="Petrovski S."/>
        </authorList>
    </citation>
    <scope>NUCLEOTIDE SEQUENCE</scope>
    <source>
        <strain evidence="2">JR1</strain>
    </source>
</reference>
<keyword evidence="3" id="KW-1185">Reference proteome</keyword>
<dbReference type="EMBL" id="CP045921">
    <property type="protein sequence ID" value="QHN42796.1"/>
    <property type="molecule type" value="Genomic_DNA"/>
</dbReference>
<dbReference type="Proteomes" id="UP001059824">
    <property type="component" value="Chromosome"/>
</dbReference>
<feature type="domain" description="GH15-like" evidence="1">
    <location>
        <begin position="274"/>
        <end position="584"/>
    </location>
</feature>
<proteinExistence type="predicted"/>
<name>A0A857MJQ5_9BACT</name>
<evidence type="ECO:0000313" key="3">
    <source>
        <dbReference type="Proteomes" id="UP001059824"/>
    </source>
</evidence>
<dbReference type="SUPFAM" id="SSF48208">
    <property type="entry name" value="Six-hairpin glycosidases"/>
    <property type="match status" value="1"/>
</dbReference>
<feature type="domain" description="GH15-like" evidence="1">
    <location>
        <begin position="593"/>
        <end position="639"/>
    </location>
</feature>
<dbReference type="AlphaFoldDB" id="A0A857MJQ5"/>
<sequence length="650" mass="74297">MTRPIVLSNGELHVGINNFGLVHDFYFPYVGLENHAAGKDLRHHVGVWVDGQISWLDIHASDWHVEFSYPHRGLVGHMVAVNEALGIILEFDDTVDAHMNAFLRNIHVVNMREYEREVRLFTHQAFAIGDSRSNTDTAQYLPDSDAILHYRGNRVFVVSGNYHNAPFDQYTVGIFGIEGKEGTYRDADDGELSMSNVEHGRVDSTLRFTLQLAPHDSGRVHYWIAAGTSLRDALHINKQIQKQGVGHYMHSTLHWWHTWLEPTERVLDRMDERYRDNFRHSVMIIKSQIDKRGAVIASTDSAMLNYWRDAYAYCWPRDGAYVLWPLIRLGYTEEPLKFFEFCRRVMHPSGYLMHKFRADGALGSSWHPYVHDGLVAPPIQEDETALVLFVFAQYYGMHKDQRLLDDFYEEMIKPMALFLAEHIDEATGLPKPSYDLWEEVFLTTTYTTSVVYAALLAAGDLAEAAGDHNNAVAWRLAADDIYDAAHKHLYNSQRKSFYKGLLARDGEITYDERIDTSSVFGAFMFGLFPIRELELQTALQSLLKVFPTHEGAYGLPRYENDTYLRTNDTLPGNWWHIASLWLAQYCIETGDSETATKIIDWVQQYAGPTGVLSEQLDPHTGESLSVAPLTWSHAEFVATLLDMITEPEAH</sequence>
<evidence type="ECO:0000259" key="1">
    <source>
        <dbReference type="Pfam" id="PF00723"/>
    </source>
</evidence>
<dbReference type="KEGG" id="mama:GII36_02935"/>
<gene>
    <name evidence="2" type="ORF">GII36_02935</name>
</gene>
<dbReference type="GO" id="GO:0005975">
    <property type="term" value="P:carbohydrate metabolic process"/>
    <property type="evidence" value="ECO:0007669"/>
    <property type="project" value="InterPro"/>
</dbReference>
<accession>A0A857MJQ5</accession>
<dbReference type="PANTHER" id="PTHR31616">
    <property type="entry name" value="TREHALASE"/>
    <property type="match status" value="1"/>
</dbReference>
<dbReference type="RefSeq" id="WP_260764343.1">
    <property type="nucleotide sequence ID" value="NZ_CP045921.1"/>
</dbReference>
<dbReference type="Pfam" id="PF00723">
    <property type="entry name" value="Glyco_hydro_15"/>
    <property type="match status" value="2"/>
</dbReference>